<proteinExistence type="predicted"/>
<evidence type="ECO:0000256" key="1">
    <source>
        <dbReference type="ARBA" id="ARBA00022485"/>
    </source>
</evidence>
<dbReference type="InterPro" id="IPR004017">
    <property type="entry name" value="Cys_rich_dom"/>
</dbReference>
<keyword evidence="4" id="KW-0408">Iron</keyword>
<keyword evidence="2" id="KW-0479">Metal-binding</keyword>
<evidence type="ECO:0000313" key="7">
    <source>
        <dbReference type="EMBL" id="XCN74506.1"/>
    </source>
</evidence>
<dbReference type="Gene3D" id="3.30.70.20">
    <property type="match status" value="1"/>
</dbReference>
<dbReference type="SUPFAM" id="SSF46548">
    <property type="entry name" value="alpha-helical ferredoxin"/>
    <property type="match status" value="1"/>
</dbReference>
<accession>A0AAU8LZW1</accession>
<sequence length="376" mass="41749">MKNKSVPFPERHAENCIECGLCVRECSFLQEYGTPKAIASSWQPDSKAGQQLPFACNLCGLCTAVCPPKVGLDPRAMFLAMRQQVVTNGVAPFSEHKRILAYEQRGSSSLFSCFALPKNCDERCDTVLFPGCAFAGTRPARLLELFAHLRQSIPTLGMVLSCCTKPSHDLGRSDFFHSRFGELRQALMAQGIRRVLVLCPSCHAVFKQYGSPLHTEYVYSVLAEQPLPEQYTHQCIGKAGLENITVHDPCTTRQDSQVHAAVRKLLGLAGLKVEDMPHHGGKTLCCGEGGAVPFLRKDLARHWGDLRQQEMQNTAPLAITYCAGCVDFLKSRVQIVHLLDLLFAPEATLKGRAKVARPPFTYLNRLLLKRRLKKLL</sequence>
<protein>
    <submittedName>
        <fullName evidence="7">(Fe-S)-binding protein</fullName>
    </submittedName>
</protein>
<keyword evidence="3" id="KW-0560">Oxidoreductase</keyword>
<dbReference type="Pfam" id="PF13534">
    <property type="entry name" value="Fer4_17"/>
    <property type="match status" value="1"/>
</dbReference>
<keyword evidence="5" id="KW-0411">Iron-sulfur</keyword>
<gene>
    <name evidence="7" type="ORF">Q3M24_07095</name>
</gene>
<dbReference type="PROSITE" id="PS51379">
    <property type="entry name" value="4FE4S_FER_2"/>
    <property type="match status" value="1"/>
</dbReference>
<evidence type="ECO:0000256" key="3">
    <source>
        <dbReference type="ARBA" id="ARBA00023002"/>
    </source>
</evidence>
<organism evidence="7">
    <name type="scientific">Candidatus Electrothrix aestuarii</name>
    <dbReference type="NCBI Taxonomy" id="3062594"/>
    <lineage>
        <taxon>Bacteria</taxon>
        <taxon>Pseudomonadati</taxon>
        <taxon>Thermodesulfobacteriota</taxon>
        <taxon>Desulfobulbia</taxon>
        <taxon>Desulfobulbales</taxon>
        <taxon>Desulfobulbaceae</taxon>
        <taxon>Candidatus Electrothrix</taxon>
    </lineage>
</organism>
<keyword evidence="1" id="KW-0004">4Fe-4S</keyword>
<dbReference type="PANTHER" id="PTHR43255:SF1">
    <property type="entry name" value="IRON-SULFUR-BINDING OXIDOREDUCTASE FADF-RELATED"/>
    <property type="match status" value="1"/>
</dbReference>
<dbReference type="InterPro" id="IPR017896">
    <property type="entry name" value="4Fe4S_Fe-S-bd"/>
</dbReference>
<dbReference type="GO" id="GO:0046872">
    <property type="term" value="F:metal ion binding"/>
    <property type="evidence" value="ECO:0007669"/>
    <property type="project" value="UniProtKB-KW"/>
</dbReference>
<dbReference type="PANTHER" id="PTHR43255">
    <property type="entry name" value="IRON-SULFUR-BINDING OXIDOREDUCTASE FADF-RELATED-RELATED"/>
    <property type="match status" value="1"/>
</dbReference>
<dbReference type="InterPro" id="IPR051460">
    <property type="entry name" value="HdrC_iron-sulfur_subunit"/>
</dbReference>
<reference evidence="7" key="1">
    <citation type="journal article" date="2024" name="Syst. Appl. Microbiol.">
        <title>First single-strain enrichments of Electrothrix cable bacteria, description of E. aestuarii sp. nov. and E. rattekaaiensis sp. nov., and proposal of a cable bacteria taxonomy following the rules of the SeqCode.</title>
        <authorList>
            <person name="Plum-Jensen L.E."/>
            <person name="Schramm A."/>
            <person name="Marshall I.P.G."/>
        </authorList>
    </citation>
    <scope>NUCLEOTIDE SEQUENCE</scope>
    <source>
        <strain evidence="7">Rat1</strain>
    </source>
</reference>
<evidence type="ECO:0000256" key="2">
    <source>
        <dbReference type="ARBA" id="ARBA00022723"/>
    </source>
</evidence>
<dbReference type="GO" id="GO:0016491">
    <property type="term" value="F:oxidoreductase activity"/>
    <property type="evidence" value="ECO:0007669"/>
    <property type="project" value="UniProtKB-KW"/>
</dbReference>
<dbReference type="EMBL" id="CP159373">
    <property type="protein sequence ID" value="XCN74506.1"/>
    <property type="molecule type" value="Genomic_DNA"/>
</dbReference>
<dbReference type="GO" id="GO:0005886">
    <property type="term" value="C:plasma membrane"/>
    <property type="evidence" value="ECO:0007669"/>
    <property type="project" value="TreeGrafter"/>
</dbReference>
<feature type="domain" description="4Fe-4S ferredoxin-type" evidence="6">
    <location>
        <begin position="7"/>
        <end position="37"/>
    </location>
</feature>
<reference evidence="7" key="2">
    <citation type="submission" date="2024-06" db="EMBL/GenBank/DDBJ databases">
        <authorList>
            <person name="Plum-Jensen L.E."/>
            <person name="Schramm A."/>
            <person name="Marshall I.P.G."/>
        </authorList>
    </citation>
    <scope>NUCLEOTIDE SEQUENCE</scope>
    <source>
        <strain evidence="7">Rat1</strain>
    </source>
</reference>
<name>A0AAU8LZW1_9BACT</name>
<evidence type="ECO:0000256" key="4">
    <source>
        <dbReference type="ARBA" id="ARBA00023004"/>
    </source>
</evidence>
<dbReference type="GO" id="GO:0051539">
    <property type="term" value="F:4 iron, 4 sulfur cluster binding"/>
    <property type="evidence" value="ECO:0007669"/>
    <property type="project" value="UniProtKB-KW"/>
</dbReference>
<evidence type="ECO:0000256" key="5">
    <source>
        <dbReference type="ARBA" id="ARBA00023014"/>
    </source>
</evidence>
<dbReference type="AlphaFoldDB" id="A0AAU8LZW1"/>
<dbReference type="KEGG" id="eaj:Q3M24_07095"/>
<evidence type="ECO:0000259" key="6">
    <source>
        <dbReference type="PROSITE" id="PS51379"/>
    </source>
</evidence>
<dbReference type="Pfam" id="PF02754">
    <property type="entry name" value="CCG"/>
    <property type="match status" value="2"/>
</dbReference>